<evidence type="ECO:0000256" key="1">
    <source>
        <dbReference type="ARBA" id="ARBA00013048"/>
    </source>
</evidence>
<evidence type="ECO:0000256" key="3">
    <source>
        <dbReference type="ARBA" id="ARBA00023027"/>
    </source>
</evidence>
<dbReference type="Gene3D" id="3.40.605.10">
    <property type="entry name" value="Aldehyde Dehydrogenase, Chain A, domain 1"/>
    <property type="match status" value="1"/>
</dbReference>
<proteinExistence type="predicted"/>
<evidence type="ECO:0000313" key="6">
    <source>
        <dbReference type="Proteomes" id="UP000757435"/>
    </source>
</evidence>
<dbReference type="Pfam" id="PF00171">
    <property type="entry name" value="Aldedh"/>
    <property type="match status" value="1"/>
</dbReference>
<organism evidence="5 6">
    <name type="scientific">Drouetiella hepatica Uher 2000/2452</name>
    <dbReference type="NCBI Taxonomy" id="904376"/>
    <lineage>
        <taxon>Bacteria</taxon>
        <taxon>Bacillati</taxon>
        <taxon>Cyanobacteriota</taxon>
        <taxon>Cyanophyceae</taxon>
        <taxon>Oculatellales</taxon>
        <taxon>Oculatellaceae</taxon>
        <taxon>Drouetiella</taxon>
    </lineage>
</organism>
<dbReference type="EMBL" id="JAHHHD010000007">
    <property type="protein sequence ID" value="MBW4658703.1"/>
    <property type="molecule type" value="Genomic_DNA"/>
</dbReference>
<dbReference type="FunFam" id="3.40.309.10:FF:000002">
    <property type="entry name" value="Methylmalonate-semialdehyde dehydrogenase (Acylating)"/>
    <property type="match status" value="1"/>
</dbReference>
<dbReference type="GO" id="GO:0006574">
    <property type="term" value="P:L-valine catabolic process"/>
    <property type="evidence" value="ECO:0007669"/>
    <property type="project" value="TreeGrafter"/>
</dbReference>
<protein>
    <recommendedName>
        <fullName evidence="1">methylmalonate-semialdehyde dehydrogenase (CoA acylating)</fullName>
        <ecNumber evidence="1">1.2.1.27</ecNumber>
    </recommendedName>
</protein>
<dbReference type="InterPro" id="IPR010061">
    <property type="entry name" value="MeMal-semiAld_DH"/>
</dbReference>
<evidence type="ECO:0000256" key="2">
    <source>
        <dbReference type="ARBA" id="ARBA00023002"/>
    </source>
</evidence>
<dbReference type="Gene3D" id="3.40.309.10">
    <property type="entry name" value="Aldehyde Dehydrogenase, Chain A, domain 2"/>
    <property type="match status" value="1"/>
</dbReference>
<dbReference type="NCBIfam" id="TIGR01722">
    <property type="entry name" value="MMSDH"/>
    <property type="match status" value="1"/>
</dbReference>
<dbReference type="EC" id="1.2.1.27" evidence="1"/>
<dbReference type="GO" id="GO:0006210">
    <property type="term" value="P:thymine catabolic process"/>
    <property type="evidence" value="ECO:0007669"/>
    <property type="project" value="TreeGrafter"/>
</dbReference>
<reference evidence="5" key="1">
    <citation type="submission" date="2021-05" db="EMBL/GenBank/DDBJ databases">
        <authorList>
            <person name="Pietrasiak N."/>
            <person name="Ward R."/>
            <person name="Stajich J.E."/>
            <person name="Kurbessoian T."/>
        </authorList>
    </citation>
    <scope>NUCLEOTIDE SEQUENCE</scope>
    <source>
        <strain evidence="5">UHER 2000/2452</strain>
    </source>
</reference>
<sequence length="500" mass="54382">MPPSQPVSTLVSTLQNYINGEWCDSIACEFLDILNPATAEKLARVPLSPEAEINRATEAAAIAFKSWRRTPPTQRVQYLFRLKVLMDEHFEELSQTVTIECGKTLDEARGEIRRAIENVETACGIPMMMQGANLEDIASGIDESMIRQPLGVAAVIAPFNFPGMIPFWFMPYAIACGNTYIVKPSEKVPLTMQKVFQLLDQTGLPKGVINLVNGGKAAVDAILDHPQIRAISFVGSSPVAKYVYSRAAAQGKRVQCQGGAKNPVIILPDADLEMTTRITADSAFGCAGQRCLAASIAITVGEAQQPYTEAIAEAATSRVVGFGLETGVQMGPVISAQSRTRIEQLIQQGADEGAKVLIDGRNPSISGYEHGNFIRPTLLQNVNPRSQTAQTEIFGPVLSLMHVETLDEAIALVNNSPWGNMACLFTSSGAAARKFRYEAEAGNIGINIGVAAPMAFFPFSGWKESFYGDLHGQGQQAIEFFTQTKVVVERWSQKDWSRKF</sequence>
<reference evidence="5" key="2">
    <citation type="journal article" date="2022" name="Microbiol. Resour. Announc.">
        <title>Metagenome Sequencing to Explore Phylogenomics of Terrestrial Cyanobacteria.</title>
        <authorList>
            <person name="Ward R.D."/>
            <person name="Stajich J.E."/>
            <person name="Johansen J.R."/>
            <person name="Huntemann M."/>
            <person name="Clum A."/>
            <person name="Foster B."/>
            <person name="Foster B."/>
            <person name="Roux S."/>
            <person name="Palaniappan K."/>
            <person name="Varghese N."/>
            <person name="Mukherjee S."/>
            <person name="Reddy T.B.K."/>
            <person name="Daum C."/>
            <person name="Copeland A."/>
            <person name="Chen I.A."/>
            <person name="Ivanova N.N."/>
            <person name="Kyrpides N.C."/>
            <person name="Shapiro N."/>
            <person name="Eloe-Fadrosh E.A."/>
            <person name="Pietrasiak N."/>
        </authorList>
    </citation>
    <scope>NUCLEOTIDE SEQUENCE</scope>
    <source>
        <strain evidence="5">UHER 2000/2452</strain>
    </source>
</reference>
<gene>
    <name evidence="5" type="ORF">KME15_08515</name>
</gene>
<dbReference type="InterPro" id="IPR016160">
    <property type="entry name" value="Ald_DH_CS_CYS"/>
</dbReference>
<dbReference type="SUPFAM" id="SSF53720">
    <property type="entry name" value="ALDH-like"/>
    <property type="match status" value="1"/>
</dbReference>
<dbReference type="FunFam" id="3.40.605.10:FF:000003">
    <property type="entry name" value="Methylmalonate-semialdehyde dehydrogenase [acylating]"/>
    <property type="match status" value="1"/>
</dbReference>
<dbReference type="PROSITE" id="PS00070">
    <property type="entry name" value="ALDEHYDE_DEHYDR_CYS"/>
    <property type="match status" value="1"/>
</dbReference>
<dbReference type="AlphaFoldDB" id="A0A951UNJ2"/>
<feature type="domain" description="Aldehyde dehydrogenase" evidence="4">
    <location>
        <begin position="24"/>
        <end position="487"/>
    </location>
</feature>
<dbReference type="InterPro" id="IPR016161">
    <property type="entry name" value="Ald_DH/histidinol_DH"/>
</dbReference>
<keyword evidence="2" id="KW-0560">Oxidoreductase</keyword>
<accession>A0A951UNJ2</accession>
<dbReference type="CDD" id="cd07085">
    <property type="entry name" value="ALDH_F6_MMSDH"/>
    <property type="match status" value="1"/>
</dbReference>
<dbReference type="GO" id="GO:0004491">
    <property type="term" value="F:methylmalonate-semialdehyde dehydrogenase (acylating, NAD) activity"/>
    <property type="evidence" value="ECO:0007669"/>
    <property type="project" value="UniProtKB-EC"/>
</dbReference>
<evidence type="ECO:0000259" key="4">
    <source>
        <dbReference type="Pfam" id="PF00171"/>
    </source>
</evidence>
<dbReference type="Proteomes" id="UP000757435">
    <property type="component" value="Unassembled WGS sequence"/>
</dbReference>
<dbReference type="InterPro" id="IPR016163">
    <property type="entry name" value="Ald_DH_C"/>
</dbReference>
<keyword evidence="3" id="KW-0520">NAD</keyword>
<comment type="caution">
    <text evidence="5">The sequence shown here is derived from an EMBL/GenBank/DDBJ whole genome shotgun (WGS) entry which is preliminary data.</text>
</comment>
<dbReference type="InterPro" id="IPR015590">
    <property type="entry name" value="Aldehyde_DH_dom"/>
</dbReference>
<dbReference type="PANTHER" id="PTHR43866">
    <property type="entry name" value="MALONATE-SEMIALDEHYDE DEHYDROGENASE"/>
    <property type="match status" value="1"/>
</dbReference>
<dbReference type="InterPro" id="IPR016162">
    <property type="entry name" value="Ald_DH_N"/>
</dbReference>
<dbReference type="PANTHER" id="PTHR43866:SF4">
    <property type="entry name" value="MALONATE-SEMIALDEHYDE DEHYDROGENASE"/>
    <property type="match status" value="1"/>
</dbReference>
<name>A0A951UNJ2_9CYAN</name>
<evidence type="ECO:0000313" key="5">
    <source>
        <dbReference type="EMBL" id="MBW4658703.1"/>
    </source>
</evidence>